<organism evidence="1 2">
    <name type="scientific">Steinernema carpocapsae</name>
    <name type="common">Entomopathogenic nematode</name>
    <dbReference type="NCBI Taxonomy" id="34508"/>
    <lineage>
        <taxon>Eukaryota</taxon>
        <taxon>Metazoa</taxon>
        <taxon>Ecdysozoa</taxon>
        <taxon>Nematoda</taxon>
        <taxon>Chromadorea</taxon>
        <taxon>Rhabditida</taxon>
        <taxon>Tylenchina</taxon>
        <taxon>Panagrolaimomorpha</taxon>
        <taxon>Strongyloidoidea</taxon>
        <taxon>Steinernematidae</taxon>
        <taxon>Steinernema</taxon>
    </lineage>
</organism>
<keyword evidence="2" id="KW-1185">Reference proteome</keyword>
<protein>
    <submittedName>
        <fullName evidence="1">Uncharacterized protein</fullName>
    </submittedName>
</protein>
<reference evidence="1 2" key="2">
    <citation type="journal article" date="2019" name="G3 (Bethesda)">
        <title>Hybrid Assembly of the Genome of the Entomopathogenic Nematode Steinernema carpocapsae Identifies the X-Chromosome.</title>
        <authorList>
            <person name="Serra L."/>
            <person name="Macchietto M."/>
            <person name="Macias-Munoz A."/>
            <person name="McGill C.J."/>
            <person name="Rodriguez I.M."/>
            <person name="Rodriguez B."/>
            <person name="Murad R."/>
            <person name="Mortazavi A."/>
        </authorList>
    </citation>
    <scope>NUCLEOTIDE SEQUENCE [LARGE SCALE GENOMIC DNA]</scope>
    <source>
        <strain evidence="1 2">ALL</strain>
    </source>
</reference>
<evidence type="ECO:0000313" key="2">
    <source>
        <dbReference type="Proteomes" id="UP000298663"/>
    </source>
</evidence>
<evidence type="ECO:0000313" key="1">
    <source>
        <dbReference type="EMBL" id="TMS40007.1"/>
    </source>
</evidence>
<name>A0A4U8V8Z6_STECR</name>
<accession>A0A4U8V8Z6</accession>
<proteinExistence type="predicted"/>
<gene>
    <name evidence="1" type="ORF">L596_006448</name>
</gene>
<dbReference type="AlphaFoldDB" id="A0A4U8V8Z6"/>
<dbReference type="Proteomes" id="UP000298663">
    <property type="component" value="Chromosome X"/>
</dbReference>
<dbReference type="EMBL" id="CM016762">
    <property type="protein sequence ID" value="TMS40007.1"/>
    <property type="molecule type" value="Genomic_DNA"/>
</dbReference>
<sequence length="67" mass="8104">MRAQNQKKVEKMELWIYTPNRKPKDRIQPGTGPFGNILYSRLIQENYKLRDVLFRTLLVKNEVLREK</sequence>
<reference evidence="1 2" key="1">
    <citation type="journal article" date="2015" name="Genome Biol.">
        <title>Comparative genomics of Steinernema reveals deeply conserved gene regulatory networks.</title>
        <authorList>
            <person name="Dillman A.R."/>
            <person name="Macchietto M."/>
            <person name="Porter C.F."/>
            <person name="Rogers A."/>
            <person name="Williams B."/>
            <person name="Antoshechkin I."/>
            <person name="Lee M.M."/>
            <person name="Goodwin Z."/>
            <person name="Lu X."/>
            <person name="Lewis E.E."/>
            <person name="Goodrich-Blair H."/>
            <person name="Stock S.P."/>
            <person name="Adams B.J."/>
            <person name="Sternberg P.W."/>
            <person name="Mortazavi A."/>
        </authorList>
    </citation>
    <scope>NUCLEOTIDE SEQUENCE [LARGE SCALE GENOMIC DNA]</scope>
    <source>
        <strain evidence="1 2">ALL</strain>
    </source>
</reference>